<dbReference type="EMBL" id="UOGE01000034">
    <property type="protein sequence ID" value="VAX18282.1"/>
    <property type="molecule type" value="Genomic_DNA"/>
</dbReference>
<dbReference type="Pfam" id="PF03259">
    <property type="entry name" value="Robl_LC7"/>
    <property type="match status" value="1"/>
</dbReference>
<dbReference type="Gene3D" id="3.30.450.30">
    <property type="entry name" value="Dynein light chain 2a, cytoplasmic"/>
    <property type="match status" value="1"/>
</dbReference>
<evidence type="ECO:0000313" key="2">
    <source>
        <dbReference type="EMBL" id="VAX18282.1"/>
    </source>
</evidence>
<sequence length="166" mass="18752">MKDNKLRQKRVVYYKEDLDKIDKLLEEFLKLSSAKSIFLVDTEGHLITQRGPAQSLNPETLSALVAGSFAATKELARILGETEFSVMFHQGKKDHIHISLVANRAITATVFNEKTTVGMVNLYSKELCSKLERIFEIASKRVVQDDPLDDDFNNSVKDALKDMFGE</sequence>
<dbReference type="GO" id="GO:0032008">
    <property type="term" value="P:positive regulation of TOR signaling"/>
    <property type="evidence" value="ECO:0007669"/>
    <property type="project" value="InterPro"/>
</dbReference>
<accession>A0A3B1BQS4</accession>
<name>A0A3B1BQS4_9ZZZZ</name>
<dbReference type="AlphaFoldDB" id="A0A3B1BQS4"/>
<dbReference type="InterPro" id="IPR004942">
    <property type="entry name" value="Roadblock/LAMTOR2_dom"/>
</dbReference>
<dbReference type="SUPFAM" id="SSF103196">
    <property type="entry name" value="Roadblock/LC7 domain"/>
    <property type="match status" value="1"/>
</dbReference>
<dbReference type="GO" id="GO:0005085">
    <property type="term" value="F:guanyl-nucleotide exchange factor activity"/>
    <property type="evidence" value="ECO:0007669"/>
    <property type="project" value="InterPro"/>
</dbReference>
<evidence type="ECO:0000259" key="1">
    <source>
        <dbReference type="SMART" id="SM00960"/>
    </source>
</evidence>
<gene>
    <name evidence="2" type="ORF">MNBD_NITROSPINAE02-1053</name>
</gene>
<dbReference type="PANTHER" id="PTHR13323">
    <property type="entry name" value="LATE ENDOSOMAL/LYSOSOMAL MP1 INTERACTING PROTEIN"/>
    <property type="match status" value="1"/>
</dbReference>
<dbReference type="InterPro" id="IPR037587">
    <property type="entry name" value="LAMTOR2-like"/>
</dbReference>
<protein>
    <recommendedName>
        <fullName evidence="1">Roadblock/LAMTOR2 domain-containing protein</fullName>
    </recommendedName>
</protein>
<feature type="domain" description="Roadblock/LAMTOR2" evidence="1">
    <location>
        <begin position="21"/>
        <end position="111"/>
    </location>
</feature>
<dbReference type="GO" id="GO:0060090">
    <property type="term" value="F:molecular adaptor activity"/>
    <property type="evidence" value="ECO:0007669"/>
    <property type="project" value="InterPro"/>
</dbReference>
<proteinExistence type="predicted"/>
<dbReference type="SMART" id="SM00960">
    <property type="entry name" value="Robl_LC7"/>
    <property type="match status" value="1"/>
</dbReference>
<organism evidence="2">
    <name type="scientific">hydrothermal vent metagenome</name>
    <dbReference type="NCBI Taxonomy" id="652676"/>
    <lineage>
        <taxon>unclassified sequences</taxon>
        <taxon>metagenomes</taxon>
        <taxon>ecological metagenomes</taxon>
    </lineage>
</organism>
<reference evidence="2" key="1">
    <citation type="submission" date="2018-06" db="EMBL/GenBank/DDBJ databases">
        <authorList>
            <person name="Zhirakovskaya E."/>
        </authorList>
    </citation>
    <scope>NUCLEOTIDE SEQUENCE</scope>
</reference>